<protein>
    <submittedName>
        <fullName evidence="2">Uncharacterized protein</fullName>
    </submittedName>
</protein>
<feature type="region of interest" description="Disordered" evidence="1">
    <location>
        <begin position="141"/>
        <end position="163"/>
    </location>
</feature>
<name>A0ABN9VYK5_9DINO</name>
<gene>
    <name evidence="2" type="ORF">PCOR1329_LOCUS61327</name>
</gene>
<dbReference type="Proteomes" id="UP001189429">
    <property type="component" value="Unassembled WGS sequence"/>
</dbReference>
<organism evidence="2 3">
    <name type="scientific">Prorocentrum cordatum</name>
    <dbReference type="NCBI Taxonomy" id="2364126"/>
    <lineage>
        <taxon>Eukaryota</taxon>
        <taxon>Sar</taxon>
        <taxon>Alveolata</taxon>
        <taxon>Dinophyceae</taxon>
        <taxon>Prorocentrales</taxon>
        <taxon>Prorocentraceae</taxon>
        <taxon>Prorocentrum</taxon>
    </lineage>
</organism>
<evidence type="ECO:0000313" key="2">
    <source>
        <dbReference type="EMBL" id="CAK0877207.1"/>
    </source>
</evidence>
<proteinExistence type="predicted"/>
<keyword evidence="3" id="KW-1185">Reference proteome</keyword>
<comment type="caution">
    <text evidence="2">The sequence shown here is derived from an EMBL/GenBank/DDBJ whole genome shotgun (WGS) entry which is preliminary data.</text>
</comment>
<feature type="compositionally biased region" description="Low complexity" evidence="1">
    <location>
        <begin position="188"/>
        <end position="198"/>
    </location>
</feature>
<feature type="compositionally biased region" description="Low complexity" evidence="1">
    <location>
        <begin position="233"/>
        <end position="243"/>
    </location>
</feature>
<dbReference type="EMBL" id="CAUYUJ010017715">
    <property type="protein sequence ID" value="CAK0877207.1"/>
    <property type="molecule type" value="Genomic_DNA"/>
</dbReference>
<evidence type="ECO:0000256" key="1">
    <source>
        <dbReference type="SAM" id="MobiDB-lite"/>
    </source>
</evidence>
<feature type="region of interest" description="Disordered" evidence="1">
    <location>
        <begin position="179"/>
        <end position="254"/>
    </location>
</feature>
<reference evidence="2" key="1">
    <citation type="submission" date="2023-10" db="EMBL/GenBank/DDBJ databases">
        <authorList>
            <person name="Chen Y."/>
            <person name="Shah S."/>
            <person name="Dougan E. K."/>
            <person name="Thang M."/>
            <person name="Chan C."/>
        </authorList>
    </citation>
    <scope>NUCLEOTIDE SEQUENCE [LARGE SCALE GENOMIC DNA]</scope>
</reference>
<sequence length="254" mass="25806">MAACAGDARGAAAARCPTPLRRLGAGAGASAQRAARERLQLRARERAISEAAACLAEAGERLLQIGGAHAAALGSCGVLGALGRAGLAFGALSDALDGGALLPGARGDGDEHDRGSRRAEAIDECRGMWDATAAAVEALAGRLRQPGEAERPQRTRGRRGGGAAARHFYIGDGCAAEPDAETEAAHTPHPAGRASSRPAPSPHRARRRAGAASAAACRPGRRRAPARQPPRSRPATTSSRAGALPWTGPSPGRR</sequence>
<evidence type="ECO:0000313" key="3">
    <source>
        <dbReference type="Proteomes" id="UP001189429"/>
    </source>
</evidence>
<accession>A0ABN9VYK5</accession>